<feature type="domain" description="Acyl-CoA dehydrogenase/oxidase N-terminal" evidence="8">
    <location>
        <begin position="60"/>
        <end position="169"/>
    </location>
</feature>
<dbReference type="Proteomes" id="UP000823847">
    <property type="component" value="Unassembled WGS sequence"/>
</dbReference>
<dbReference type="InterPro" id="IPR046373">
    <property type="entry name" value="Acyl-CoA_Oxase/DH_mid-dom_sf"/>
</dbReference>
<feature type="domain" description="Acyl-CoA dehydrogenase/oxidase C-terminal" evidence="6">
    <location>
        <begin position="283"/>
        <end position="444"/>
    </location>
</feature>
<evidence type="ECO:0000313" key="10">
    <source>
        <dbReference type="EMBL" id="HIX86094.1"/>
    </source>
</evidence>
<dbReference type="Gene3D" id="1.20.120.470">
    <property type="entry name" value="Acyl-CoA dehydrogenase, C-terminal domain"/>
    <property type="match status" value="1"/>
</dbReference>
<keyword evidence="3 5" id="KW-0285">Flavoprotein</keyword>
<gene>
    <name evidence="10" type="ORF">H9848_05760</name>
</gene>
<dbReference type="InterPro" id="IPR020964">
    <property type="entry name" value="Acyl-CoA_dehydrogenase_C"/>
</dbReference>
<evidence type="ECO:0000256" key="2">
    <source>
        <dbReference type="ARBA" id="ARBA00009347"/>
    </source>
</evidence>
<sequence length="569" mass="63408">MANFYTDIPELKFHLNNPMMERICELKERGYRDKDEFDYAPRDLDDALDSYDKVLEITGEITAETIAPNAEGVDAEGPRCANGRVEYASGTRQNLDAMVKAGLNGMTMPRRFGGLNFPITPYTMCAEIVAAADAGFGNIWSLQDCIETLYEFGDADQHARFIPRVCAGETMSMDLTEPDAGSDLQSVMLKATFDEANNCWRLNGVKRFITNGDADIHLVLARSEEGTRDGRGLSMFIYDKRDGGVSVRRIENKLGIHGSPTCELVYKNARAELCGERKLGLIKYVMALMNGARLGIAAQSVGLSQAAYNEGLAYARERKQFGKEIIQFPAVYDMLATMKAKLDAGRALLYQTARYVDIYKALDDIARERKLTPEERKEQKTYAKLADSFTPLAKGMNSEYANQNAYDCIQIHGGSGFMMEYACQRIYRDARITSIYEGTTQLQTVAAIRYVTNGSYLATIREFERAAWSPELEPLKPRLVAMADKFEAATAHVKETQDQETLDLAARRLMEMAAGCVMAHLLLQDASRAPELFGRSARVYLNLAEAEAAKHAEFIARLSAADLADYRQA</sequence>
<dbReference type="InterPro" id="IPR037069">
    <property type="entry name" value="AcylCoA_DH/ox_N_sf"/>
</dbReference>
<dbReference type="InterPro" id="IPR036250">
    <property type="entry name" value="AcylCo_DH-like_C"/>
</dbReference>
<reference evidence="10" key="1">
    <citation type="journal article" date="2021" name="PeerJ">
        <title>Extensive microbial diversity within the chicken gut microbiome revealed by metagenomics and culture.</title>
        <authorList>
            <person name="Gilroy R."/>
            <person name="Ravi A."/>
            <person name="Getino M."/>
            <person name="Pursley I."/>
            <person name="Horton D.L."/>
            <person name="Alikhan N.F."/>
            <person name="Baker D."/>
            <person name="Gharbi K."/>
            <person name="Hall N."/>
            <person name="Watson M."/>
            <person name="Adriaenssens E.M."/>
            <person name="Foster-Nyarko E."/>
            <person name="Jarju S."/>
            <person name="Secka A."/>
            <person name="Antonio M."/>
            <person name="Oren A."/>
            <person name="Chaudhuri R.R."/>
            <person name="La Ragione R."/>
            <person name="Hildebrand F."/>
            <person name="Pallen M.J."/>
        </authorList>
    </citation>
    <scope>NUCLEOTIDE SEQUENCE</scope>
    <source>
        <strain evidence="10">ChiHecec2B26-12326</strain>
    </source>
</reference>
<reference evidence="10" key="2">
    <citation type="submission" date="2021-04" db="EMBL/GenBank/DDBJ databases">
        <authorList>
            <person name="Gilroy R."/>
        </authorList>
    </citation>
    <scope>NUCLEOTIDE SEQUENCE</scope>
    <source>
        <strain evidence="10">ChiHecec2B26-12326</strain>
    </source>
</reference>
<feature type="domain" description="Acyl-CoA dehydrogenase C-terminal" evidence="9">
    <location>
        <begin position="452"/>
        <end position="563"/>
    </location>
</feature>
<dbReference type="Gene3D" id="1.20.140.10">
    <property type="entry name" value="Butyryl-CoA Dehydrogenase, subunit A, domain 3"/>
    <property type="match status" value="1"/>
</dbReference>
<dbReference type="PANTHER" id="PTHR42803:SF1">
    <property type="entry name" value="BROAD-SPECIFICITY LINEAR ACYL-COA DEHYDROGENASE FADE5"/>
    <property type="match status" value="1"/>
</dbReference>
<organism evidence="10 11">
    <name type="scientific">Candidatus Parabacteroides intestinigallinarum</name>
    <dbReference type="NCBI Taxonomy" id="2838722"/>
    <lineage>
        <taxon>Bacteria</taxon>
        <taxon>Pseudomonadati</taxon>
        <taxon>Bacteroidota</taxon>
        <taxon>Bacteroidia</taxon>
        <taxon>Bacteroidales</taxon>
        <taxon>Tannerellaceae</taxon>
        <taxon>Parabacteroides</taxon>
    </lineage>
</organism>
<dbReference type="GO" id="GO:0003995">
    <property type="term" value="F:acyl-CoA dehydrogenase activity"/>
    <property type="evidence" value="ECO:0007669"/>
    <property type="project" value="InterPro"/>
</dbReference>
<comment type="caution">
    <text evidence="10">The sequence shown here is derived from an EMBL/GenBank/DDBJ whole genome shotgun (WGS) entry which is preliminary data.</text>
</comment>
<evidence type="ECO:0000256" key="1">
    <source>
        <dbReference type="ARBA" id="ARBA00001974"/>
    </source>
</evidence>
<accession>A0A9D2BP89</accession>
<protein>
    <submittedName>
        <fullName evidence="10">Acyl-CoA dehydrogenase family protein</fullName>
    </submittedName>
</protein>
<dbReference type="PANTHER" id="PTHR42803">
    <property type="entry name" value="ACYL-COA DEHYDROGENASE"/>
    <property type="match status" value="1"/>
</dbReference>
<evidence type="ECO:0000259" key="9">
    <source>
        <dbReference type="Pfam" id="PF12186"/>
    </source>
</evidence>
<comment type="similarity">
    <text evidence="2 5">Belongs to the acyl-CoA dehydrogenase family.</text>
</comment>
<dbReference type="SUPFAM" id="SSF47203">
    <property type="entry name" value="Acyl-CoA dehydrogenase C-terminal domain-like"/>
    <property type="match status" value="1"/>
</dbReference>
<dbReference type="InterPro" id="IPR036797">
    <property type="entry name" value="Acyl-CoA_dehydrogenase_C_sf"/>
</dbReference>
<comment type="cofactor">
    <cofactor evidence="1 5">
        <name>FAD</name>
        <dbReference type="ChEBI" id="CHEBI:57692"/>
    </cofactor>
</comment>
<evidence type="ECO:0000313" key="11">
    <source>
        <dbReference type="Proteomes" id="UP000823847"/>
    </source>
</evidence>
<evidence type="ECO:0000259" key="6">
    <source>
        <dbReference type="Pfam" id="PF00441"/>
    </source>
</evidence>
<keyword evidence="5" id="KW-0560">Oxidoreductase</keyword>
<dbReference type="EMBL" id="DXEN01000041">
    <property type="protein sequence ID" value="HIX86094.1"/>
    <property type="molecule type" value="Genomic_DNA"/>
</dbReference>
<dbReference type="SUPFAM" id="SSF158494">
    <property type="entry name" value="PG0775 C-terminal domain-like"/>
    <property type="match status" value="1"/>
</dbReference>
<dbReference type="Pfam" id="PF02771">
    <property type="entry name" value="Acyl-CoA_dh_N"/>
    <property type="match status" value="1"/>
</dbReference>
<dbReference type="Gene3D" id="2.40.110.10">
    <property type="entry name" value="Butyryl-CoA Dehydrogenase, subunit A, domain 2"/>
    <property type="match status" value="1"/>
</dbReference>
<dbReference type="Pfam" id="PF02770">
    <property type="entry name" value="Acyl-CoA_dh_M"/>
    <property type="match status" value="1"/>
</dbReference>
<dbReference type="InterPro" id="IPR013786">
    <property type="entry name" value="AcylCoA_DH/ox_N"/>
</dbReference>
<evidence type="ECO:0000259" key="8">
    <source>
        <dbReference type="Pfam" id="PF02771"/>
    </source>
</evidence>
<evidence type="ECO:0000256" key="3">
    <source>
        <dbReference type="ARBA" id="ARBA00022630"/>
    </source>
</evidence>
<dbReference type="Gene3D" id="1.10.540.10">
    <property type="entry name" value="Acyl-CoA dehydrogenase/oxidase, N-terminal domain"/>
    <property type="match status" value="1"/>
</dbReference>
<dbReference type="Pfam" id="PF12186">
    <property type="entry name" value="AcylCoA_dehyd_C"/>
    <property type="match status" value="1"/>
</dbReference>
<dbReference type="GO" id="GO:0050660">
    <property type="term" value="F:flavin adenine dinucleotide binding"/>
    <property type="evidence" value="ECO:0007669"/>
    <property type="project" value="InterPro"/>
</dbReference>
<dbReference type="InterPro" id="IPR009075">
    <property type="entry name" value="AcylCo_DH/oxidase_C"/>
</dbReference>
<name>A0A9D2BP89_9BACT</name>
<keyword evidence="4 5" id="KW-0274">FAD</keyword>
<dbReference type="SUPFAM" id="SSF56645">
    <property type="entry name" value="Acyl-CoA dehydrogenase NM domain-like"/>
    <property type="match status" value="1"/>
</dbReference>
<dbReference type="InterPro" id="IPR009100">
    <property type="entry name" value="AcylCoA_DH/oxidase_NM_dom_sf"/>
</dbReference>
<evidence type="ECO:0000259" key="7">
    <source>
        <dbReference type="Pfam" id="PF02770"/>
    </source>
</evidence>
<evidence type="ECO:0000256" key="4">
    <source>
        <dbReference type="ARBA" id="ARBA00022827"/>
    </source>
</evidence>
<proteinExistence type="inferred from homology"/>
<dbReference type="InterPro" id="IPR006091">
    <property type="entry name" value="Acyl-CoA_Oxase/DH_mid-dom"/>
</dbReference>
<dbReference type="InterPro" id="IPR006089">
    <property type="entry name" value="Acyl-CoA_DH_CS"/>
</dbReference>
<dbReference type="InterPro" id="IPR052166">
    <property type="entry name" value="Diverse_Acyl-CoA_DH"/>
</dbReference>
<dbReference type="Pfam" id="PF00441">
    <property type="entry name" value="Acyl-CoA_dh_1"/>
    <property type="match status" value="1"/>
</dbReference>
<dbReference type="PROSITE" id="PS00073">
    <property type="entry name" value="ACYL_COA_DH_2"/>
    <property type="match status" value="1"/>
</dbReference>
<dbReference type="AlphaFoldDB" id="A0A9D2BP89"/>
<feature type="domain" description="Acyl-CoA oxidase/dehydrogenase middle" evidence="7">
    <location>
        <begin position="173"/>
        <end position="268"/>
    </location>
</feature>
<evidence type="ECO:0000256" key="5">
    <source>
        <dbReference type="RuleBase" id="RU362125"/>
    </source>
</evidence>